<dbReference type="EMBL" id="MU006713">
    <property type="protein sequence ID" value="KAF2628464.1"/>
    <property type="molecule type" value="Genomic_DNA"/>
</dbReference>
<reference evidence="1" key="1">
    <citation type="journal article" date="2020" name="Stud. Mycol.">
        <title>101 Dothideomycetes genomes: a test case for predicting lifestyles and emergence of pathogens.</title>
        <authorList>
            <person name="Haridas S."/>
            <person name="Albert R."/>
            <person name="Binder M."/>
            <person name="Bloem J."/>
            <person name="Labutti K."/>
            <person name="Salamov A."/>
            <person name="Andreopoulos B."/>
            <person name="Baker S."/>
            <person name="Barry K."/>
            <person name="Bills G."/>
            <person name="Bluhm B."/>
            <person name="Cannon C."/>
            <person name="Castanera R."/>
            <person name="Culley D."/>
            <person name="Daum C."/>
            <person name="Ezra D."/>
            <person name="Gonzalez J."/>
            <person name="Henrissat B."/>
            <person name="Kuo A."/>
            <person name="Liang C."/>
            <person name="Lipzen A."/>
            <person name="Lutzoni F."/>
            <person name="Magnuson J."/>
            <person name="Mondo S."/>
            <person name="Nolan M."/>
            <person name="Ohm R."/>
            <person name="Pangilinan J."/>
            <person name="Park H.-J."/>
            <person name="Ramirez L."/>
            <person name="Alfaro M."/>
            <person name="Sun H."/>
            <person name="Tritt A."/>
            <person name="Yoshinaga Y."/>
            <person name="Zwiers L.-H."/>
            <person name="Turgeon B."/>
            <person name="Goodwin S."/>
            <person name="Spatafora J."/>
            <person name="Crous P."/>
            <person name="Grigoriev I."/>
        </authorList>
    </citation>
    <scope>NUCLEOTIDE SEQUENCE</scope>
    <source>
        <strain evidence="1">CBS 525.71</strain>
    </source>
</reference>
<evidence type="ECO:0000313" key="2">
    <source>
        <dbReference type="Proteomes" id="UP000799754"/>
    </source>
</evidence>
<evidence type="ECO:0000313" key="1">
    <source>
        <dbReference type="EMBL" id="KAF2628464.1"/>
    </source>
</evidence>
<proteinExistence type="predicted"/>
<keyword evidence="2" id="KW-1185">Reference proteome</keyword>
<gene>
    <name evidence="1" type="ORF">BU25DRAFT_410030</name>
</gene>
<name>A0ACB6S5I3_9PLEO</name>
<protein>
    <submittedName>
        <fullName evidence="1">Lipase/serine esteras-like protein</fullName>
    </submittedName>
</protein>
<dbReference type="Proteomes" id="UP000799754">
    <property type="component" value="Unassembled WGS sequence"/>
</dbReference>
<comment type="caution">
    <text evidence="1">The sequence shown here is derived from an EMBL/GenBank/DDBJ whole genome shotgun (WGS) entry which is preliminary data.</text>
</comment>
<accession>A0ACB6S5I3</accession>
<organism evidence="1 2">
    <name type="scientific">Macroventuria anomochaeta</name>
    <dbReference type="NCBI Taxonomy" id="301207"/>
    <lineage>
        <taxon>Eukaryota</taxon>
        <taxon>Fungi</taxon>
        <taxon>Dikarya</taxon>
        <taxon>Ascomycota</taxon>
        <taxon>Pezizomycotina</taxon>
        <taxon>Dothideomycetes</taxon>
        <taxon>Pleosporomycetidae</taxon>
        <taxon>Pleosporales</taxon>
        <taxon>Pleosporineae</taxon>
        <taxon>Didymellaceae</taxon>
        <taxon>Macroventuria</taxon>
    </lineage>
</organism>
<sequence>MATSTPTDTSRKVTHLVVLVHGLWGNPDHLKYLTTSIRERYLDLDVLVPKSNSGSFTYDGIELGGERVANEVEARLEELKKDGHDVKKFSITGYSLGGLVARYAIGLLYHKGVFEQIEPVNFTTFATPHLGVRTPLRGYTSHVWNVLGARTLSASGRQLFAIDQFRDTGRPILAVLADSDAIFIKALAQFKHRSLYANVVNDRTVTYYTAGISQTDPFIKPDEVKINYLPGYDDVIVDGENPVSPKEQEPTPALVHRLTASTRTVFGRVPLLAFLVVFIPIGTTLFLCNSVIQSFRSQQRIRLHKSGGAGIEADRYRVPLMLNAARKEVEDMFENVNNAHEQEYLGSDSEEMASPTQPTSPRFERKNPVADVEATQESKSGSVLEFPALALRQDQFKMIEALDNVGIKKFPVYIHNHRHSHAAIIVRMDRKSFDEGRIVVKHWLDNFEG</sequence>